<keyword evidence="2" id="KW-1185">Reference proteome</keyword>
<organism evidence="1 2">
    <name type="scientific">Ilyodon furcidens</name>
    <name type="common">goldbreast splitfin</name>
    <dbReference type="NCBI Taxonomy" id="33524"/>
    <lineage>
        <taxon>Eukaryota</taxon>
        <taxon>Metazoa</taxon>
        <taxon>Chordata</taxon>
        <taxon>Craniata</taxon>
        <taxon>Vertebrata</taxon>
        <taxon>Euteleostomi</taxon>
        <taxon>Actinopterygii</taxon>
        <taxon>Neopterygii</taxon>
        <taxon>Teleostei</taxon>
        <taxon>Neoteleostei</taxon>
        <taxon>Acanthomorphata</taxon>
        <taxon>Ovalentaria</taxon>
        <taxon>Atherinomorphae</taxon>
        <taxon>Cyprinodontiformes</taxon>
        <taxon>Goodeidae</taxon>
        <taxon>Ilyodon</taxon>
    </lineage>
</organism>
<gene>
    <name evidence="1" type="ORF">ILYODFUR_031018</name>
</gene>
<evidence type="ECO:0000313" key="1">
    <source>
        <dbReference type="EMBL" id="MEQ2230593.1"/>
    </source>
</evidence>
<reference evidence="1 2" key="1">
    <citation type="submission" date="2021-06" db="EMBL/GenBank/DDBJ databases">
        <authorList>
            <person name="Palmer J.M."/>
        </authorList>
    </citation>
    <scope>NUCLEOTIDE SEQUENCE [LARGE SCALE GENOMIC DNA]</scope>
    <source>
        <strain evidence="2">if_2019</strain>
        <tissue evidence="1">Muscle</tissue>
    </source>
</reference>
<protein>
    <submittedName>
        <fullName evidence="1">Uncharacterized protein</fullName>
    </submittedName>
</protein>
<sequence>MVDSPKHPKVDWDTTDLYQEFERFRCHVSFVFVGPLAALEPKEKAGWLGTWIAHYQKEAWQKDLITDHQ</sequence>
<dbReference type="Proteomes" id="UP001482620">
    <property type="component" value="Unassembled WGS sequence"/>
</dbReference>
<accession>A0ABV0TFF5</accession>
<name>A0ABV0TFF5_9TELE</name>
<proteinExistence type="predicted"/>
<dbReference type="EMBL" id="JAHRIQ010027896">
    <property type="protein sequence ID" value="MEQ2230593.1"/>
    <property type="molecule type" value="Genomic_DNA"/>
</dbReference>
<evidence type="ECO:0000313" key="2">
    <source>
        <dbReference type="Proteomes" id="UP001482620"/>
    </source>
</evidence>
<comment type="caution">
    <text evidence="1">The sequence shown here is derived from an EMBL/GenBank/DDBJ whole genome shotgun (WGS) entry which is preliminary data.</text>
</comment>